<gene>
    <name evidence="2" type="ORF">AA0113_g6338</name>
</gene>
<keyword evidence="1" id="KW-0812">Transmembrane</keyword>
<feature type="transmembrane region" description="Helical" evidence="1">
    <location>
        <begin position="145"/>
        <end position="164"/>
    </location>
</feature>
<sequence>MLPSGNIPKNGLDFFAQFLSHLREMWLEICDLAEQHLAECRISQLEKRGSDRELILRLAQNAQTWANLRKILKEQTKTAQEFASSYAFRYFEIQGSDEIDMLLSDFTTTIGGRLDGLDQTVRDLLQLSLFGMNVDILKDNPDWRWFFLAGSICLVSTICAWLIFKYCPIESWIEKEVGQKLRRIAKVSVQVAAERKGSKEPQKLPT</sequence>
<comment type="caution">
    <text evidence="2">The sequence shown here is derived from an EMBL/GenBank/DDBJ whole genome shotgun (WGS) entry which is preliminary data.</text>
</comment>
<organism evidence="2 3">
    <name type="scientific">Alternaria arborescens</name>
    <dbReference type="NCBI Taxonomy" id="156630"/>
    <lineage>
        <taxon>Eukaryota</taxon>
        <taxon>Fungi</taxon>
        <taxon>Dikarya</taxon>
        <taxon>Ascomycota</taxon>
        <taxon>Pezizomycotina</taxon>
        <taxon>Dothideomycetes</taxon>
        <taxon>Pleosporomycetidae</taxon>
        <taxon>Pleosporales</taxon>
        <taxon>Pleosporineae</taxon>
        <taxon>Pleosporaceae</taxon>
        <taxon>Alternaria</taxon>
        <taxon>Alternaria sect. Alternaria</taxon>
    </lineage>
</organism>
<keyword evidence="1" id="KW-0472">Membrane</keyword>
<reference evidence="3" key="1">
    <citation type="journal article" date="2019" name="bioRxiv">
        <title>Genomics, evolutionary history and diagnostics of the Alternaria alternata species group including apple and Asian pear pathotypes.</title>
        <authorList>
            <person name="Armitage A.D."/>
            <person name="Cockerton H.M."/>
            <person name="Sreenivasaprasad S."/>
            <person name="Woodhall J.W."/>
            <person name="Lane C.R."/>
            <person name="Harrison R.J."/>
            <person name="Clarkson J.P."/>
        </authorList>
    </citation>
    <scope>NUCLEOTIDE SEQUENCE [LARGE SCALE GENOMIC DNA]</scope>
    <source>
        <strain evidence="3">RGR 97.0016</strain>
    </source>
</reference>
<name>A0A4Q4RWR1_9PLEO</name>
<accession>A0A4Q4RWR1</accession>
<evidence type="ECO:0000256" key="1">
    <source>
        <dbReference type="SAM" id="Phobius"/>
    </source>
</evidence>
<keyword evidence="1" id="KW-1133">Transmembrane helix</keyword>
<dbReference type="OrthoDB" id="3689848at2759"/>
<evidence type="ECO:0000313" key="2">
    <source>
        <dbReference type="EMBL" id="RYO61783.1"/>
    </source>
</evidence>
<keyword evidence="3" id="KW-1185">Reference proteome</keyword>
<proteinExistence type="predicted"/>
<dbReference type="Proteomes" id="UP000293823">
    <property type="component" value="Unassembled WGS sequence"/>
</dbReference>
<protein>
    <submittedName>
        <fullName evidence="2">Uncharacterized protein</fullName>
    </submittedName>
</protein>
<dbReference type="AlphaFoldDB" id="A0A4Q4RWR1"/>
<evidence type="ECO:0000313" key="3">
    <source>
        <dbReference type="Proteomes" id="UP000293823"/>
    </source>
</evidence>
<dbReference type="EMBL" id="PEJP01000023">
    <property type="protein sequence ID" value="RYO61783.1"/>
    <property type="molecule type" value="Genomic_DNA"/>
</dbReference>